<evidence type="ECO:0000256" key="2">
    <source>
        <dbReference type="ARBA" id="ARBA00004635"/>
    </source>
</evidence>
<feature type="chain" id="PRO_5041124127" description="Flagellar L-ring protein" evidence="13">
    <location>
        <begin position="24"/>
        <end position="230"/>
    </location>
</feature>
<comment type="subunit">
    <text evidence="4 11">The basal body constitutes a major portion of the flagellar organelle and consists of four rings (L,P,S, and M) mounted on a central rod.</text>
</comment>
<comment type="caution">
    <text evidence="14">The sequence shown here is derived from an EMBL/GenBank/DDBJ whole genome shotgun (WGS) entry which is preliminary data.</text>
</comment>
<keyword evidence="8 11" id="KW-0975">Bacterial flagellum</keyword>
<evidence type="ECO:0000256" key="7">
    <source>
        <dbReference type="ARBA" id="ARBA00023139"/>
    </source>
</evidence>
<dbReference type="PANTHER" id="PTHR34933">
    <property type="entry name" value="FLAGELLAR L-RING PROTEIN"/>
    <property type="match status" value="1"/>
</dbReference>
<dbReference type="PROSITE" id="PS51257">
    <property type="entry name" value="PROKAR_LIPOPROTEIN"/>
    <property type="match status" value="1"/>
</dbReference>
<sequence>MMQFRRISSLLVLLCGITLVGCASPNKPIADDPNWAPVEPPPAPKPPVELTGSLFIKPQGGGMYSDIKAHRVGDIITVQLMENTKAKKNAKTDLSKESNASLPSPTIAGRPVTINGVPVSFGITNSNDFNGGAAADQSNSLSGSISVEVIQVLSNGNLRVRGEKWITLNNGEEFIRLTGTIRPEDISPDNVIASVKVSNARIQYSGTGAFSDTQKQGWLSRFFNSEWFPF</sequence>
<keyword evidence="10 11" id="KW-0449">Lipoprotein</keyword>
<dbReference type="RefSeq" id="WP_010862219.1">
    <property type="nucleotide sequence ID" value="NZ_CP027852.1"/>
</dbReference>
<evidence type="ECO:0000256" key="12">
    <source>
        <dbReference type="SAM" id="MobiDB-lite"/>
    </source>
</evidence>
<keyword evidence="14" id="KW-0969">Cilium</keyword>
<dbReference type="Pfam" id="PF02107">
    <property type="entry name" value="FlgH"/>
    <property type="match status" value="1"/>
</dbReference>
<evidence type="ECO:0000256" key="5">
    <source>
        <dbReference type="ARBA" id="ARBA00022729"/>
    </source>
</evidence>
<reference evidence="14" key="1">
    <citation type="submission" date="2021-03" db="EMBL/GenBank/DDBJ databases">
        <title>Plesiomonas shigelloides zfcc0051, isolated from zebrafish feces.</title>
        <authorList>
            <person name="Vanderhoek Z."/>
            <person name="Gaulke C."/>
        </authorList>
    </citation>
    <scope>NUCLEOTIDE SEQUENCE</scope>
    <source>
        <strain evidence="14">Zfcc0051</strain>
    </source>
</reference>
<keyword evidence="7" id="KW-0564">Palmitate</keyword>
<comment type="similarity">
    <text evidence="3 11">Belongs to the FlgH family.</text>
</comment>
<comment type="subcellular location">
    <subcellularLocation>
        <location evidence="11">Cell outer membrane</location>
        <topology evidence="11">Lipid-anchor</topology>
    </subcellularLocation>
    <subcellularLocation>
        <location evidence="11">Bacterial flagellum basal body</location>
    </subcellularLocation>
    <subcellularLocation>
        <location evidence="2">Membrane</location>
        <topology evidence="2">Lipid-anchor</topology>
    </subcellularLocation>
</comment>
<feature type="region of interest" description="Disordered" evidence="12">
    <location>
        <begin position="88"/>
        <end position="107"/>
    </location>
</feature>
<evidence type="ECO:0000256" key="9">
    <source>
        <dbReference type="ARBA" id="ARBA00023237"/>
    </source>
</evidence>
<dbReference type="PRINTS" id="PR01008">
    <property type="entry name" value="FLGLRINGFLGH"/>
</dbReference>
<gene>
    <name evidence="11 14" type="primary">flgH</name>
    <name evidence="14" type="ORF">J2R62_00640</name>
</gene>
<evidence type="ECO:0000256" key="10">
    <source>
        <dbReference type="ARBA" id="ARBA00023288"/>
    </source>
</evidence>
<dbReference type="GO" id="GO:0009427">
    <property type="term" value="C:bacterial-type flagellum basal body, distal rod, L ring"/>
    <property type="evidence" value="ECO:0007669"/>
    <property type="project" value="InterPro"/>
</dbReference>
<dbReference type="GO" id="GO:0003774">
    <property type="term" value="F:cytoskeletal motor activity"/>
    <property type="evidence" value="ECO:0007669"/>
    <property type="project" value="InterPro"/>
</dbReference>
<evidence type="ECO:0000256" key="6">
    <source>
        <dbReference type="ARBA" id="ARBA00023136"/>
    </source>
</evidence>
<evidence type="ECO:0000313" key="15">
    <source>
        <dbReference type="Proteomes" id="UP000664658"/>
    </source>
</evidence>
<evidence type="ECO:0000256" key="1">
    <source>
        <dbReference type="ARBA" id="ARBA00002591"/>
    </source>
</evidence>
<feature type="signal peptide" evidence="13">
    <location>
        <begin position="1"/>
        <end position="23"/>
    </location>
</feature>
<evidence type="ECO:0000313" key="14">
    <source>
        <dbReference type="EMBL" id="MBO1106740.1"/>
    </source>
</evidence>
<keyword evidence="14" id="KW-0282">Flagellum</keyword>
<dbReference type="NCBIfam" id="NF001304">
    <property type="entry name" value="PRK00249.1-4"/>
    <property type="match status" value="1"/>
</dbReference>
<dbReference type="GeneID" id="69705704"/>
<protein>
    <recommendedName>
        <fullName evidence="11">Flagellar L-ring protein</fullName>
    </recommendedName>
    <alternativeName>
        <fullName evidence="11">Basal body L-ring protein</fullName>
    </alternativeName>
</protein>
<evidence type="ECO:0000256" key="4">
    <source>
        <dbReference type="ARBA" id="ARBA00011439"/>
    </source>
</evidence>
<keyword evidence="6 11" id="KW-0472">Membrane</keyword>
<accession>A0A379CLD8</accession>
<dbReference type="EMBL" id="JAFNAA010000001">
    <property type="protein sequence ID" value="MBO1106740.1"/>
    <property type="molecule type" value="Genomic_DNA"/>
</dbReference>
<evidence type="ECO:0000256" key="13">
    <source>
        <dbReference type="SAM" id="SignalP"/>
    </source>
</evidence>
<dbReference type="PANTHER" id="PTHR34933:SF1">
    <property type="entry name" value="FLAGELLAR L-RING PROTEIN"/>
    <property type="match status" value="1"/>
</dbReference>
<evidence type="ECO:0000256" key="8">
    <source>
        <dbReference type="ARBA" id="ARBA00023143"/>
    </source>
</evidence>
<dbReference type="KEGG" id="pshi:SAMEA2665130_0840"/>
<dbReference type="GO" id="GO:0009279">
    <property type="term" value="C:cell outer membrane"/>
    <property type="evidence" value="ECO:0007669"/>
    <property type="project" value="UniProtKB-SubCell"/>
</dbReference>
<keyword evidence="5 11" id="KW-0732">Signal</keyword>
<keyword evidence="14" id="KW-0966">Cell projection</keyword>
<dbReference type="InterPro" id="IPR000527">
    <property type="entry name" value="Flag_Lring"/>
</dbReference>
<dbReference type="HAMAP" id="MF_00415">
    <property type="entry name" value="FlgH"/>
    <property type="match status" value="1"/>
</dbReference>
<evidence type="ECO:0000256" key="11">
    <source>
        <dbReference type="HAMAP-Rule" id="MF_00415"/>
    </source>
</evidence>
<dbReference type="AlphaFoldDB" id="A0A379CLD8"/>
<name>A0A379CLD8_PLESH</name>
<comment type="function">
    <text evidence="1 11">Assembles around the rod to form the L-ring and probably protects the motor/basal body from shearing forces during rotation.</text>
</comment>
<dbReference type="NCBIfam" id="NF009338">
    <property type="entry name" value="PRK12698.1"/>
    <property type="match status" value="1"/>
</dbReference>
<proteinExistence type="inferred from homology"/>
<evidence type="ECO:0000256" key="3">
    <source>
        <dbReference type="ARBA" id="ARBA00006929"/>
    </source>
</evidence>
<dbReference type="GO" id="GO:0071973">
    <property type="term" value="P:bacterial-type flagellum-dependent cell motility"/>
    <property type="evidence" value="ECO:0007669"/>
    <property type="project" value="InterPro"/>
</dbReference>
<organism evidence="14 15">
    <name type="scientific">Plesiomonas shigelloides</name>
    <name type="common">Aeromonas shigelloides</name>
    <dbReference type="NCBI Taxonomy" id="703"/>
    <lineage>
        <taxon>Bacteria</taxon>
        <taxon>Pseudomonadati</taxon>
        <taxon>Pseudomonadota</taxon>
        <taxon>Gammaproteobacteria</taxon>
        <taxon>Enterobacterales</taxon>
        <taxon>Enterobacteriaceae</taxon>
        <taxon>Plesiomonas</taxon>
    </lineage>
</organism>
<dbReference type="Proteomes" id="UP000664658">
    <property type="component" value="Unassembled WGS sequence"/>
</dbReference>
<keyword evidence="9 11" id="KW-0998">Cell outer membrane</keyword>